<evidence type="ECO:0000256" key="5">
    <source>
        <dbReference type="ARBA" id="ARBA00044345"/>
    </source>
</evidence>
<dbReference type="CDD" id="cd04197">
    <property type="entry name" value="eIF-2B_epsilon_N"/>
    <property type="match status" value="1"/>
</dbReference>
<dbReference type="GO" id="GO:0005829">
    <property type="term" value="C:cytosol"/>
    <property type="evidence" value="ECO:0007669"/>
    <property type="project" value="UniProtKB-SubCell"/>
</dbReference>
<evidence type="ECO:0000256" key="1">
    <source>
        <dbReference type="ARBA" id="ARBA00004514"/>
    </source>
</evidence>
<dbReference type="InterPro" id="IPR003307">
    <property type="entry name" value="W2_domain"/>
</dbReference>
<dbReference type="Gene3D" id="2.160.10.10">
    <property type="entry name" value="Hexapeptide repeat proteins"/>
    <property type="match status" value="1"/>
</dbReference>
<dbReference type="OMA" id="LAQSCKI"/>
<dbReference type="InterPro" id="IPR029044">
    <property type="entry name" value="Nucleotide-diphossugar_trans"/>
</dbReference>
<dbReference type="SUPFAM" id="SSF48371">
    <property type="entry name" value="ARM repeat"/>
    <property type="match status" value="1"/>
</dbReference>
<protein>
    <recommendedName>
        <fullName evidence="4">Translation initiation factor eIF2B subunit epsilon</fullName>
    </recommendedName>
    <alternativeName>
        <fullName evidence="5">eIF2B GDP-GTP exchange factor subunit epsilon</fullName>
    </alternativeName>
</protein>
<organism evidence="8 9">
    <name type="scientific">Hermetia illucens</name>
    <name type="common">Black soldier fly</name>
    <dbReference type="NCBI Taxonomy" id="343691"/>
    <lineage>
        <taxon>Eukaryota</taxon>
        <taxon>Metazoa</taxon>
        <taxon>Ecdysozoa</taxon>
        <taxon>Arthropoda</taxon>
        <taxon>Hexapoda</taxon>
        <taxon>Insecta</taxon>
        <taxon>Pterygota</taxon>
        <taxon>Neoptera</taxon>
        <taxon>Endopterygota</taxon>
        <taxon>Diptera</taxon>
        <taxon>Brachycera</taxon>
        <taxon>Stratiomyomorpha</taxon>
        <taxon>Stratiomyidae</taxon>
        <taxon>Hermetiinae</taxon>
        <taxon>Hermetia</taxon>
    </lineage>
</organism>
<dbReference type="PANTHER" id="PTHR45887">
    <property type="entry name" value="TRANSLATION INITIATION FACTOR EIF-2B SUBUNIT EPSILON"/>
    <property type="match status" value="1"/>
</dbReference>
<dbReference type="SMART" id="SM00515">
    <property type="entry name" value="eIF5C"/>
    <property type="match status" value="1"/>
</dbReference>
<dbReference type="Gene3D" id="3.90.550.10">
    <property type="entry name" value="Spore Coat Polysaccharide Biosynthesis Protein SpsA, Chain A"/>
    <property type="match status" value="1"/>
</dbReference>
<evidence type="ECO:0000313" key="8">
    <source>
        <dbReference type="EMBL" id="CAD7091201.1"/>
    </source>
</evidence>
<dbReference type="InterPro" id="IPR005835">
    <property type="entry name" value="NTP_transferase_dom"/>
</dbReference>
<dbReference type="InterPro" id="IPR016024">
    <property type="entry name" value="ARM-type_fold"/>
</dbReference>
<gene>
    <name evidence="8" type="ORF">HERILL_LOCUS13627</name>
</gene>
<dbReference type="Pfam" id="PF02020">
    <property type="entry name" value="W2"/>
    <property type="match status" value="1"/>
</dbReference>
<dbReference type="InParanoid" id="A0A7R8V1M7"/>
<keyword evidence="9" id="KW-1185">Reference proteome</keyword>
<feature type="domain" description="W2" evidence="7">
    <location>
        <begin position="479"/>
        <end position="644"/>
    </location>
</feature>
<dbReference type="GO" id="GO:0031369">
    <property type="term" value="F:translation initiation factor binding"/>
    <property type="evidence" value="ECO:0007669"/>
    <property type="project" value="InterPro"/>
</dbReference>
<dbReference type="InterPro" id="IPR051956">
    <property type="entry name" value="eIF2B_epsilon"/>
</dbReference>
<evidence type="ECO:0000256" key="3">
    <source>
        <dbReference type="ARBA" id="ARBA00022490"/>
    </source>
</evidence>
<dbReference type="Pfam" id="PF00483">
    <property type="entry name" value="NTP_transferase"/>
    <property type="match status" value="1"/>
</dbReference>
<sequence length="645" mass="73343">MEQFQKKDVVQAVLLTDLRPEAFKPICDNSSTALLTLANVPLLDYALESLNRSGIEEVFVYARLHMNDIKEHISKRQKQGCTWSINMSVKVIGAEGCRCLGDALRDIDAKSLIRGHFVLMEAETVTNANLSYFLEEHKKTAKYDKGIAMTVIYKEVITGVRTGDEVMIAMSTDNKRLQYHQRIKTNFREQSFAMPLDIFLQNSNVALHHNLADPQIAICSPLLLTLFSDNFDFENRDDFVRGLIINEEVLNSRIYVEMLPREQYARRVSNWLTYQIVSNDVINRWSYPLVPDMGICCLRQQFLFLRNNIYKHESATLSKLMSKENIVLDSGSSVDTGSKLSSVVIGRNCKIGKNCNLDHVYMYDDVVIEDNCSLEYCLIGSGAKISSNSHVLEGVVIAPKTVIAPNSNITTPSETDPIAKRFSISTQKTNDTEELDDEEDEEWEVGGFLKMRSVPFSFEDSEYNSSTEDELSSHGSPVPDDTNIFLSEVIDSLTRGYNEKSNPDFLILEINSSRYAYNMSLSEVNFYVTKAILSLPKVKESSANIVQNLHHVLGHLGPVISNYIKYKDAMIDCLKGVEDCCNQEEDFKAKVAQIVHYLYDKDYVAEDAILEWYENLSDESEWMKTHLKKLIDWLMASSEEESEEE</sequence>
<dbReference type="SUPFAM" id="SSF53448">
    <property type="entry name" value="Nucleotide-diphospho-sugar transferases"/>
    <property type="match status" value="1"/>
</dbReference>
<evidence type="ECO:0000259" key="7">
    <source>
        <dbReference type="PROSITE" id="PS51363"/>
    </source>
</evidence>
<dbReference type="PANTHER" id="PTHR45887:SF1">
    <property type="entry name" value="TRANSLATION INITIATION FACTOR EIF-2B SUBUNIT EPSILON"/>
    <property type="match status" value="1"/>
</dbReference>
<comment type="similarity">
    <text evidence="2">Belongs to the eIF-2B gamma/epsilon subunits family.</text>
</comment>
<name>A0A7R8V1M7_HERIL</name>
<dbReference type="FunCoup" id="A0A7R8V1M7">
    <property type="interactions" value="2252"/>
</dbReference>
<accession>A0A7R8V1M7</accession>
<keyword evidence="3" id="KW-0963">Cytoplasm</keyword>
<dbReference type="InterPro" id="IPR035543">
    <property type="entry name" value="eIF-2B_epsilon_N"/>
</dbReference>
<dbReference type="Pfam" id="PF25084">
    <property type="entry name" value="LbH_EIF2B"/>
    <property type="match status" value="1"/>
</dbReference>
<comment type="subcellular location">
    <subcellularLocation>
        <location evidence="1">Cytoplasm</location>
        <location evidence="1">Cytosol</location>
    </subcellularLocation>
</comment>
<evidence type="ECO:0000256" key="4">
    <source>
        <dbReference type="ARBA" id="ARBA00044144"/>
    </source>
</evidence>
<dbReference type="Gene3D" id="1.25.40.180">
    <property type="match status" value="1"/>
</dbReference>
<dbReference type="EMBL" id="LR899013">
    <property type="protein sequence ID" value="CAD7091201.1"/>
    <property type="molecule type" value="Genomic_DNA"/>
</dbReference>
<dbReference type="CDD" id="cd11558">
    <property type="entry name" value="W2_eIF2B_epsilon"/>
    <property type="match status" value="1"/>
</dbReference>
<dbReference type="GO" id="GO:0005851">
    <property type="term" value="C:eukaryotic translation initiation factor 2B complex"/>
    <property type="evidence" value="ECO:0007669"/>
    <property type="project" value="TreeGrafter"/>
</dbReference>
<proteinExistence type="inferred from homology"/>
<dbReference type="FunFam" id="1.25.40.180:FF:000022">
    <property type="entry name" value="Translation initiation factor eIF-2B epsilon subunit"/>
    <property type="match status" value="1"/>
</dbReference>
<dbReference type="PROSITE" id="PS51363">
    <property type="entry name" value="W2"/>
    <property type="match status" value="1"/>
</dbReference>
<evidence type="ECO:0000256" key="2">
    <source>
        <dbReference type="ARBA" id="ARBA00007878"/>
    </source>
</evidence>
<evidence type="ECO:0000256" key="6">
    <source>
        <dbReference type="ARBA" id="ARBA00046432"/>
    </source>
</evidence>
<dbReference type="Proteomes" id="UP000594454">
    <property type="component" value="Chromosome 5"/>
</dbReference>
<dbReference type="OrthoDB" id="424572at2759"/>
<dbReference type="GO" id="GO:0003743">
    <property type="term" value="F:translation initiation factor activity"/>
    <property type="evidence" value="ECO:0007669"/>
    <property type="project" value="TreeGrafter"/>
</dbReference>
<evidence type="ECO:0000313" key="9">
    <source>
        <dbReference type="Proteomes" id="UP000594454"/>
    </source>
</evidence>
<reference evidence="8 9" key="1">
    <citation type="submission" date="2020-11" db="EMBL/GenBank/DDBJ databases">
        <authorList>
            <person name="Wallbank WR R."/>
            <person name="Pardo Diaz C."/>
            <person name="Kozak K."/>
            <person name="Martin S."/>
            <person name="Jiggins C."/>
            <person name="Moest M."/>
            <person name="Warren A I."/>
            <person name="Generalovic N T."/>
            <person name="Byers J.R.P. K."/>
            <person name="Montejo-Kovacevich G."/>
            <person name="Yen C E."/>
        </authorList>
    </citation>
    <scope>NUCLEOTIDE SEQUENCE [LARGE SCALE GENOMIC DNA]</scope>
</reference>
<dbReference type="InterPro" id="IPR056764">
    <property type="entry name" value="LbH_EIF2B3/5"/>
</dbReference>
<dbReference type="InterPro" id="IPR044123">
    <property type="entry name" value="W2_eIF2B_epsilon"/>
</dbReference>
<dbReference type="GO" id="GO:0005085">
    <property type="term" value="F:guanyl-nucleotide exchange factor activity"/>
    <property type="evidence" value="ECO:0007669"/>
    <property type="project" value="InterPro"/>
</dbReference>
<dbReference type="AlphaFoldDB" id="A0A7R8V1M7"/>
<comment type="subunit">
    <text evidence="6">Component of the translation initiation factor 2B (eIF2B) complex which is a heterodecamer of two sets of five different subunits: alpha, beta, gamma, delta and epsilon. Subunits alpha, beta and delta comprise a regulatory subcomplex and subunits epsilon and gamma comprise a catalytic subcomplex. Within the complex, the hexameric regulatory complex resides at the center, with the two heterodimeric catalytic subcomplexes bound on opposite sides.</text>
</comment>